<protein>
    <recommendedName>
        <fullName evidence="11">Receptor activity-modifying protein 1</fullName>
    </recommendedName>
</protein>
<evidence type="ECO:0000256" key="14">
    <source>
        <dbReference type="SAM" id="Phobius"/>
    </source>
</evidence>
<sequence length="148" mass="17328">MNLGFLLTSRHLLWILIAPPLMVFAECNKESYSSLIDDFCMLQFHFKMEELGRQLWCDWDATEEIYTEVTNCTSLLAKIQHCYWPNYVVDRFFTELHKKYFKNCALTGRLPADPPLPILCSFIFIPVLITLLMTALVVWRSKRSEGIV</sequence>
<feature type="signal peptide" evidence="15">
    <location>
        <begin position="1"/>
        <end position="25"/>
    </location>
</feature>
<evidence type="ECO:0000313" key="16">
    <source>
        <dbReference type="EMBL" id="KAG8559178.1"/>
    </source>
</evidence>
<evidence type="ECO:0000256" key="10">
    <source>
        <dbReference type="ARBA" id="ARBA00023170"/>
    </source>
</evidence>
<evidence type="ECO:0000256" key="1">
    <source>
        <dbReference type="ARBA" id="ARBA00004251"/>
    </source>
</evidence>
<dbReference type="GO" id="GO:0006816">
    <property type="term" value="P:calcium ion transport"/>
    <property type="evidence" value="ECO:0007669"/>
    <property type="project" value="TreeGrafter"/>
</dbReference>
<feature type="chain" id="PRO_5043540807" description="Receptor activity-modifying protein 1" evidence="15">
    <location>
        <begin position="26"/>
        <end position="148"/>
    </location>
</feature>
<dbReference type="Proteomes" id="UP000824782">
    <property type="component" value="Unassembled WGS sequence"/>
</dbReference>
<dbReference type="GO" id="GO:0043235">
    <property type="term" value="C:receptor complex"/>
    <property type="evidence" value="ECO:0007669"/>
    <property type="project" value="TreeGrafter"/>
</dbReference>
<dbReference type="Gene3D" id="1.10.150.510">
    <property type="entry name" value="Receptor activity modifying family"/>
    <property type="match status" value="1"/>
</dbReference>
<evidence type="ECO:0000256" key="13">
    <source>
        <dbReference type="ARBA" id="ARBA00049674"/>
    </source>
</evidence>
<dbReference type="InterPro" id="IPR038126">
    <property type="entry name" value="RAMP_sf"/>
</dbReference>
<evidence type="ECO:0000256" key="8">
    <source>
        <dbReference type="ARBA" id="ARBA00023136"/>
    </source>
</evidence>
<dbReference type="EMBL" id="WNYA01000008">
    <property type="protein sequence ID" value="KAG8559178.1"/>
    <property type="molecule type" value="Genomic_DNA"/>
</dbReference>
<evidence type="ECO:0000256" key="6">
    <source>
        <dbReference type="ARBA" id="ARBA00022729"/>
    </source>
</evidence>
<dbReference type="GO" id="GO:0008277">
    <property type="term" value="P:regulation of G protein-coupled receptor signaling pathway"/>
    <property type="evidence" value="ECO:0007669"/>
    <property type="project" value="InterPro"/>
</dbReference>
<feature type="transmembrane region" description="Helical" evidence="14">
    <location>
        <begin position="116"/>
        <end position="139"/>
    </location>
</feature>
<keyword evidence="9" id="KW-1015">Disulfide bond</keyword>
<keyword evidence="8 14" id="KW-0472">Membrane</keyword>
<dbReference type="AlphaFoldDB" id="A0AAV7AKF3"/>
<evidence type="ECO:0000256" key="12">
    <source>
        <dbReference type="ARBA" id="ARBA00049570"/>
    </source>
</evidence>
<comment type="function">
    <text evidence="12">Accessory protein that interacts with and modulates the function of G-protein coupled receptors including calcitonin gene-related peptide type 1 receptor (CALCRL) and calcitonin receptor (CALCR). Required for the transport of CALCRL to the plasma membrane. Together with CALCRL, form the receptor complex for the calcitonin gene-related peptides CGRP1/CALCA and CGRP2/CALCB. Together with CALCR, form the AMYR1 receptor complex for amylin/IAPP and CGRP1/CALCA.</text>
</comment>
<evidence type="ECO:0000256" key="7">
    <source>
        <dbReference type="ARBA" id="ARBA00022989"/>
    </source>
</evidence>
<comment type="similarity">
    <text evidence="2">Belongs to the RAMP family.</text>
</comment>
<dbReference type="GO" id="GO:0006886">
    <property type="term" value="P:intracellular protein transport"/>
    <property type="evidence" value="ECO:0007669"/>
    <property type="project" value="InterPro"/>
</dbReference>
<dbReference type="GO" id="GO:0031623">
    <property type="term" value="P:receptor internalization"/>
    <property type="evidence" value="ECO:0007669"/>
    <property type="project" value="TreeGrafter"/>
</dbReference>
<dbReference type="Pfam" id="PF04901">
    <property type="entry name" value="RAMP"/>
    <property type="match status" value="1"/>
</dbReference>
<keyword evidence="4" id="KW-1003">Cell membrane</keyword>
<evidence type="ECO:0000256" key="3">
    <source>
        <dbReference type="ARBA" id="ARBA00022448"/>
    </source>
</evidence>
<dbReference type="PANTHER" id="PTHR14076:SF3">
    <property type="entry name" value="RECEPTOR ACTIVITY-MODIFYING PROTEIN 1"/>
    <property type="match status" value="1"/>
</dbReference>
<keyword evidence="5 14" id="KW-0812">Transmembrane</keyword>
<keyword evidence="7 14" id="KW-1133">Transmembrane helix</keyword>
<dbReference type="GO" id="GO:0007186">
    <property type="term" value="P:G protein-coupled receptor signaling pathway"/>
    <property type="evidence" value="ECO:0007669"/>
    <property type="project" value="TreeGrafter"/>
</dbReference>
<dbReference type="GO" id="GO:0005886">
    <property type="term" value="C:plasma membrane"/>
    <property type="evidence" value="ECO:0007669"/>
    <property type="project" value="UniProtKB-SubCell"/>
</dbReference>
<reference evidence="16" key="1">
    <citation type="thesis" date="2020" institute="ProQuest LLC" country="789 East Eisenhower Parkway, Ann Arbor, MI, USA">
        <title>Comparative Genomics and Chromosome Evolution.</title>
        <authorList>
            <person name="Mudd A.B."/>
        </authorList>
    </citation>
    <scope>NUCLEOTIDE SEQUENCE</scope>
    <source>
        <strain evidence="16">237g6f4</strain>
        <tissue evidence="16">Blood</tissue>
    </source>
</reference>
<evidence type="ECO:0000256" key="4">
    <source>
        <dbReference type="ARBA" id="ARBA00022475"/>
    </source>
</evidence>
<comment type="subunit">
    <text evidence="13">Heterodimer of CALCRL and RAMP1; the interaction induces allosteric modulation of CALCRL function and CGRP1/CALCA and CGRP2/CALCB ligand specificity. Heterodimer of CALCR and RAMP1; interaction forms the AMYR1 receptor complex for amylin/IAPP and CGRP1/CALCA ligands.</text>
</comment>
<keyword evidence="6 15" id="KW-0732">Signal</keyword>
<accession>A0AAV7AKF3</accession>
<organism evidence="16 17">
    <name type="scientific">Engystomops pustulosus</name>
    <name type="common">Tungara frog</name>
    <name type="synonym">Physalaemus pustulosus</name>
    <dbReference type="NCBI Taxonomy" id="76066"/>
    <lineage>
        <taxon>Eukaryota</taxon>
        <taxon>Metazoa</taxon>
        <taxon>Chordata</taxon>
        <taxon>Craniata</taxon>
        <taxon>Vertebrata</taxon>
        <taxon>Euteleostomi</taxon>
        <taxon>Amphibia</taxon>
        <taxon>Batrachia</taxon>
        <taxon>Anura</taxon>
        <taxon>Neobatrachia</taxon>
        <taxon>Hyloidea</taxon>
        <taxon>Leptodactylidae</taxon>
        <taxon>Leiuperinae</taxon>
        <taxon>Engystomops</taxon>
    </lineage>
</organism>
<comment type="caution">
    <text evidence="16">The sequence shown here is derived from an EMBL/GenBank/DDBJ whole genome shotgun (WGS) entry which is preliminary data.</text>
</comment>
<dbReference type="InterPro" id="IPR006985">
    <property type="entry name" value="RAMP"/>
</dbReference>
<dbReference type="GO" id="GO:0015026">
    <property type="term" value="F:coreceptor activity"/>
    <property type="evidence" value="ECO:0007669"/>
    <property type="project" value="InterPro"/>
</dbReference>
<proteinExistence type="inferred from homology"/>
<evidence type="ECO:0000256" key="9">
    <source>
        <dbReference type="ARBA" id="ARBA00023157"/>
    </source>
</evidence>
<evidence type="ECO:0000256" key="5">
    <source>
        <dbReference type="ARBA" id="ARBA00022692"/>
    </source>
</evidence>
<keyword evidence="10" id="KW-0675">Receptor</keyword>
<dbReference type="GO" id="GO:0032870">
    <property type="term" value="P:cellular response to hormone stimulus"/>
    <property type="evidence" value="ECO:0007669"/>
    <property type="project" value="TreeGrafter"/>
</dbReference>
<name>A0AAV7AKF3_ENGPU</name>
<comment type="subcellular location">
    <subcellularLocation>
        <location evidence="1">Cell membrane</location>
        <topology evidence="1">Single-pass type I membrane protein</topology>
    </subcellularLocation>
</comment>
<dbReference type="GO" id="GO:0009986">
    <property type="term" value="C:cell surface"/>
    <property type="evidence" value="ECO:0007669"/>
    <property type="project" value="TreeGrafter"/>
</dbReference>
<dbReference type="GO" id="GO:0072659">
    <property type="term" value="P:protein localization to plasma membrane"/>
    <property type="evidence" value="ECO:0007669"/>
    <property type="project" value="TreeGrafter"/>
</dbReference>
<evidence type="ECO:0000313" key="17">
    <source>
        <dbReference type="Proteomes" id="UP000824782"/>
    </source>
</evidence>
<evidence type="ECO:0000256" key="15">
    <source>
        <dbReference type="SAM" id="SignalP"/>
    </source>
</evidence>
<evidence type="ECO:0000256" key="11">
    <source>
        <dbReference type="ARBA" id="ARBA00041071"/>
    </source>
</evidence>
<dbReference type="PANTHER" id="PTHR14076">
    <property type="entry name" value="RECEPTOR ACTIVITY MODIFYING PROTEIN RAMP"/>
    <property type="match status" value="1"/>
</dbReference>
<evidence type="ECO:0000256" key="2">
    <source>
        <dbReference type="ARBA" id="ARBA00007087"/>
    </source>
</evidence>
<keyword evidence="3" id="KW-0813">Transport</keyword>
<gene>
    <name evidence="16" type="ORF">GDO81_017262</name>
</gene>
<keyword evidence="17" id="KW-1185">Reference proteome</keyword>